<evidence type="ECO:0000313" key="1">
    <source>
        <dbReference type="EMBL" id="KAL3513610.1"/>
    </source>
</evidence>
<gene>
    <name evidence="1" type="ORF">ACH5RR_026327</name>
</gene>
<dbReference type="EMBL" id="JBJUIK010000011">
    <property type="protein sequence ID" value="KAL3513610.1"/>
    <property type="molecule type" value="Genomic_DNA"/>
</dbReference>
<accession>A0ABD2Z5K1</accession>
<keyword evidence="2" id="KW-1185">Reference proteome</keyword>
<evidence type="ECO:0000313" key="2">
    <source>
        <dbReference type="Proteomes" id="UP001630127"/>
    </source>
</evidence>
<name>A0ABD2Z5K1_9GENT</name>
<dbReference type="AlphaFoldDB" id="A0ABD2Z5K1"/>
<organism evidence="1 2">
    <name type="scientific">Cinchona calisaya</name>
    <dbReference type="NCBI Taxonomy" id="153742"/>
    <lineage>
        <taxon>Eukaryota</taxon>
        <taxon>Viridiplantae</taxon>
        <taxon>Streptophyta</taxon>
        <taxon>Embryophyta</taxon>
        <taxon>Tracheophyta</taxon>
        <taxon>Spermatophyta</taxon>
        <taxon>Magnoliopsida</taxon>
        <taxon>eudicotyledons</taxon>
        <taxon>Gunneridae</taxon>
        <taxon>Pentapetalae</taxon>
        <taxon>asterids</taxon>
        <taxon>lamiids</taxon>
        <taxon>Gentianales</taxon>
        <taxon>Rubiaceae</taxon>
        <taxon>Cinchonoideae</taxon>
        <taxon>Cinchoneae</taxon>
        <taxon>Cinchona</taxon>
    </lineage>
</organism>
<dbReference type="Proteomes" id="UP001630127">
    <property type="component" value="Unassembled WGS sequence"/>
</dbReference>
<comment type="caution">
    <text evidence="1">The sequence shown here is derived from an EMBL/GenBank/DDBJ whole genome shotgun (WGS) entry which is preliminary data.</text>
</comment>
<reference evidence="1 2" key="1">
    <citation type="submission" date="2024-11" db="EMBL/GenBank/DDBJ databases">
        <title>A near-complete genome assembly of Cinchona calisaya.</title>
        <authorList>
            <person name="Lian D.C."/>
            <person name="Zhao X.W."/>
            <person name="Wei L."/>
        </authorList>
    </citation>
    <scope>NUCLEOTIDE SEQUENCE [LARGE SCALE GENOMIC DNA]</scope>
    <source>
        <tissue evidence="1">Nenye</tissue>
    </source>
</reference>
<sequence length="90" mass="10275">MVSSRVQGKTSRYFFEKVEIMRQLEDSKILVDCEGLSRETRVDLIGTHPSSQDKHIITNAVLLKIVTTDLEVSLEDIAQEVRRAELDSKK</sequence>
<proteinExistence type="predicted"/>
<protein>
    <submittedName>
        <fullName evidence="1">Uncharacterized protein</fullName>
    </submittedName>
</protein>